<evidence type="ECO:0000313" key="2">
    <source>
        <dbReference type="Proteomes" id="UP000366872"/>
    </source>
</evidence>
<evidence type="ECO:0008006" key="3">
    <source>
        <dbReference type="Google" id="ProtNLM"/>
    </source>
</evidence>
<proteinExistence type="predicted"/>
<dbReference type="AlphaFoldDB" id="A0A6C2U1V5"/>
<dbReference type="EMBL" id="CAAHFG010000001">
    <property type="protein sequence ID" value="VGO13857.1"/>
    <property type="molecule type" value="Genomic_DNA"/>
</dbReference>
<keyword evidence="2" id="KW-1185">Reference proteome</keyword>
<name>A0A6C2U1V5_PONDE</name>
<dbReference type="Gene3D" id="2.60.120.260">
    <property type="entry name" value="Galactose-binding domain-like"/>
    <property type="match status" value="2"/>
</dbReference>
<sequence>MMISTNAKSSSHVRCEFPNAEYADRISALRSVPSKLGAVLVSAAMLFAASVEASVPGGLFEAEDSVIASGGIKADANASGGSYVDGNGGFNLTWNIDLLAGEKELAFSIKVPSGERSMGVYVNDAKVGVISTTSKSWIETNVVATVTEGINAIELRDSEETAELDVDYLFISKVTTFNYQAEHMALSAYSVVSNDIAANSHYIQVAGGLGATGTATQVFTGDAGEYYIDTAYFDETDGVGTYELRIDGVLVDSWLADGMFGTAGVDLSSLTSHRTAAVEMQTNSMVELTAIRGGAEYGRVDEMTFTLVEQFLSEAEAMALDGYSIETNSAASGGMLVRLDGTRGSVSETLVGLTSGYYDLNVAYFDETDGEAVFKIYLNDQLVDAWLADRTLGSSEAIDLTRVERTVKNVYLRSGDELEIAGIADGGEPCRIDGYDLQTADVPSGTAMAWNAVGSIASLVLNGSEHIDTLEDSWVILRVFDGYSIDTLEQKSGEQEGSLLILNEAELDYARFYFRIDAYAHHLMIRLAGFDGIPQNDPSLNIRMEIPYTAAFGYQLMDTNVTVDDSGGVLEIDWPYLSSRGLMAGGQIALYASDDAAAALAEIEAVHTANGNLDDYYAWIDGFPIVGTDADLFADPDGDGLNNLTEYALGGIPNFGNNEAEPTHGMAGDGFEIQYNRRRDAAARGLSYMVKASDKLVDGIWSTNGVSNAGSGIIDADFESVTNRVSTIGKTNEFLKLEIAFEK</sequence>
<organism evidence="1 2">
    <name type="scientific">Pontiella desulfatans</name>
    <dbReference type="NCBI Taxonomy" id="2750659"/>
    <lineage>
        <taxon>Bacteria</taxon>
        <taxon>Pseudomonadati</taxon>
        <taxon>Kiritimatiellota</taxon>
        <taxon>Kiritimatiellia</taxon>
        <taxon>Kiritimatiellales</taxon>
        <taxon>Pontiellaceae</taxon>
        <taxon>Pontiella</taxon>
    </lineage>
</organism>
<protein>
    <recommendedName>
        <fullName evidence="3">CBM6 domain-containing protein</fullName>
    </recommendedName>
</protein>
<gene>
    <name evidence="1" type="ORF">PDESU_02414</name>
</gene>
<dbReference type="Proteomes" id="UP000366872">
    <property type="component" value="Unassembled WGS sequence"/>
</dbReference>
<reference evidence="1 2" key="1">
    <citation type="submission" date="2019-04" db="EMBL/GenBank/DDBJ databases">
        <authorList>
            <person name="Van Vliet M D."/>
        </authorList>
    </citation>
    <scope>NUCLEOTIDE SEQUENCE [LARGE SCALE GENOMIC DNA]</scope>
    <source>
        <strain evidence="1 2">F1</strain>
    </source>
</reference>
<accession>A0A6C2U1V5</accession>
<evidence type="ECO:0000313" key="1">
    <source>
        <dbReference type="EMBL" id="VGO13857.1"/>
    </source>
</evidence>